<feature type="chain" id="PRO_5039335923" evidence="3">
    <location>
        <begin position="29"/>
        <end position="251"/>
    </location>
</feature>
<dbReference type="EMBL" id="VJZD01000059">
    <property type="protein sequence ID" value="MPY32926.1"/>
    <property type="molecule type" value="Genomic_DNA"/>
</dbReference>
<evidence type="ECO:0000313" key="6">
    <source>
        <dbReference type="Proteomes" id="UP000325849"/>
    </source>
</evidence>
<feature type="compositionally biased region" description="Low complexity" evidence="1">
    <location>
        <begin position="170"/>
        <end position="209"/>
    </location>
</feature>
<feature type="transmembrane region" description="Helical" evidence="2">
    <location>
        <begin position="221"/>
        <end position="241"/>
    </location>
</feature>
<name>A0A5N8VDM9_9ACTN</name>
<dbReference type="Proteomes" id="UP000325849">
    <property type="component" value="Unassembled WGS sequence"/>
</dbReference>
<evidence type="ECO:0000313" key="5">
    <source>
        <dbReference type="EMBL" id="MPY32926.1"/>
    </source>
</evidence>
<feature type="region of interest" description="Disordered" evidence="1">
    <location>
        <begin position="166"/>
        <end position="216"/>
    </location>
</feature>
<keyword evidence="2" id="KW-0812">Transmembrane</keyword>
<evidence type="ECO:0000256" key="3">
    <source>
        <dbReference type="SAM" id="SignalP"/>
    </source>
</evidence>
<evidence type="ECO:0000256" key="1">
    <source>
        <dbReference type="SAM" id="MobiDB-lite"/>
    </source>
</evidence>
<keyword evidence="2" id="KW-0472">Membrane</keyword>
<dbReference type="Gene3D" id="2.60.40.2230">
    <property type="entry name" value="Uncharacterised protein YcnI-like PF07987, DUF1775"/>
    <property type="match status" value="1"/>
</dbReference>
<accession>A0A5N8VDM9</accession>
<evidence type="ECO:0000259" key="4">
    <source>
        <dbReference type="Pfam" id="PF07987"/>
    </source>
</evidence>
<proteinExistence type="predicted"/>
<comment type="caution">
    <text evidence="5">The sequence shown here is derived from an EMBL/GenBank/DDBJ whole genome shotgun (WGS) entry which is preliminary data.</text>
</comment>
<dbReference type="InterPro" id="IPR012533">
    <property type="entry name" value="YcnI-copper_dom"/>
</dbReference>
<protein>
    <submittedName>
        <fullName evidence="5">DUF1775 domain-containing protein</fullName>
    </submittedName>
</protein>
<feature type="domain" description="YncI copper-binding" evidence="4">
    <location>
        <begin position="101"/>
        <end position="161"/>
    </location>
</feature>
<organism evidence="5 6">
    <name type="scientific">Streptomyces adustus</name>
    <dbReference type="NCBI Taxonomy" id="1609272"/>
    <lineage>
        <taxon>Bacteria</taxon>
        <taxon>Bacillati</taxon>
        <taxon>Actinomycetota</taxon>
        <taxon>Actinomycetes</taxon>
        <taxon>Kitasatosporales</taxon>
        <taxon>Streptomycetaceae</taxon>
        <taxon>Streptomyces</taxon>
    </lineage>
</organism>
<dbReference type="PROSITE" id="PS51318">
    <property type="entry name" value="TAT"/>
    <property type="match status" value="1"/>
</dbReference>
<dbReference type="OrthoDB" id="3296726at2"/>
<keyword evidence="2" id="KW-1133">Transmembrane helix</keyword>
<dbReference type="AlphaFoldDB" id="A0A5N8VDM9"/>
<keyword evidence="3" id="KW-0732">Signal</keyword>
<keyword evidence="6" id="KW-1185">Reference proteome</keyword>
<evidence type="ECO:0000256" key="2">
    <source>
        <dbReference type="SAM" id="Phobius"/>
    </source>
</evidence>
<dbReference type="Pfam" id="PF07987">
    <property type="entry name" value="DUF1775"/>
    <property type="match status" value="1"/>
</dbReference>
<feature type="signal peptide" evidence="3">
    <location>
        <begin position="1"/>
        <end position="28"/>
    </location>
</feature>
<sequence>MSTRPLARAGRRFALAGAIALTATLALAGPAAAHAEVEADKPQALAENVTLSFVSEAESASAGFTELRIVLPDGIAPADVTLGEGPKGWKLTATKDGYTVAGPALKAGVDAEHKIKVRQLPDAKELAFKTVETYSDGEVSRWIELPTGGKEPEQPAPVLELKAAAPGAKPLSPSPTATAAAESATPSTASPTPAAGATGSDASSAASDTAADEDDGMPSGAVAAVIVVVVLVLGGGAWWLVKRRAGSASES</sequence>
<reference evidence="5 6" key="1">
    <citation type="submission" date="2019-07" db="EMBL/GenBank/DDBJ databases">
        <title>New species of Amycolatopsis and Streptomyces.</title>
        <authorList>
            <person name="Duangmal K."/>
            <person name="Teo W.F.A."/>
            <person name="Lipun K."/>
        </authorList>
    </citation>
    <scope>NUCLEOTIDE SEQUENCE [LARGE SCALE GENOMIC DNA]</scope>
    <source>
        <strain evidence="5 6">NBRC 109810</strain>
    </source>
</reference>
<dbReference type="InterPro" id="IPR006311">
    <property type="entry name" value="TAT_signal"/>
</dbReference>
<gene>
    <name evidence="5" type="ORF">FNH09_17140</name>
</gene>
<dbReference type="InterPro" id="IPR038507">
    <property type="entry name" value="YcnI-like_sf"/>
</dbReference>
<dbReference type="RefSeq" id="WP_152888798.1">
    <property type="nucleotide sequence ID" value="NZ_VJZD01000059.1"/>
</dbReference>